<evidence type="ECO:0000259" key="5">
    <source>
        <dbReference type="Pfam" id="PF00496"/>
    </source>
</evidence>
<keyword evidence="7" id="KW-1185">Reference proteome</keyword>
<dbReference type="PIRSF" id="PIRSF002741">
    <property type="entry name" value="MppA"/>
    <property type="match status" value="1"/>
</dbReference>
<comment type="similarity">
    <text evidence="2">Belongs to the bacterial solute-binding protein 5 family.</text>
</comment>
<evidence type="ECO:0000256" key="2">
    <source>
        <dbReference type="ARBA" id="ARBA00005695"/>
    </source>
</evidence>
<evidence type="ECO:0000313" key="6">
    <source>
        <dbReference type="EMBL" id="AYE36210.1"/>
    </source>
</evidence>
<feature type="domain" description="Solute-binding protein family 5" evidence="5">
    <location>
        <begin position="78"/>
        <end position="449"/>
    </location>
</feature>
<dbReference type="Gene3D" id="3.40.190.10">
    <property type="entry name" value="Periplasmic binding protein-like II"/>
    <property type="match status" value="1"/>
</dbReference>
<dbReference type="RefSeq" id="WP_120104133.1">
    <property type="nucleotide sequence ID" value="NZ_CP028884.1"/>
</dbReference>
<evidence type="ECO:0000256" key="1">
    <source>
        <dbReference type="ARBA" id="ARBA00004196"/>
    </source>
</evidence>
<dbReference type="EMBL" id="CP028884">
    <property type="protein sequence ID" value="AYE36210.1"/>
    <property type="molecule type" value="Genomic_DNA"/>
</dbReference>
<dbReference type="GO" id="GO:0030288">
    <property type="term" value="C:outer membrane-bounded periplasmic space"/>
    <property type="evidence" value="ECO:0007669"/>
    <property type="project" value="UniProtKB-ARBA"/>
</dbReference>
<evidence type="ECO:0000256" key="4">
    <source>
        <dbReference type="ARBA" id="ARBA00022729"/>
    </source>
</evidence>
<dbReference type="KEGG" id="btur:DB313_01700"/>
<dbReference type="PANTHER" id="PTHR30290:SF83">
    <property type="entry name" value="ABC TRANSPORTER SUBSTRATE-BINDING PROTEIN"/>
    <property type="match status" value="1"/>
</dbReference>
<dbReference type="SUPFAM" id="SSF53850">
    <property type="entry name" value="Periplasmic binding protein-like II"/>
    <property type="match status" value="1"/>
</dbReference>
<organism evidence="6 7">
    <name type="scientific">Borrelia turcica IST7</name>
    <dbReference type="NCBI Taxonomy" id="1104446"/>
    <lineage>
        <taxon>Bacteria</taxon>
        <taxon>Pseudomonadati</taxon>
        <taxon>Spirochaetota</taxon>
        <taxon>Spirochaetia</taxon>
        <taxon>Spirochaetales</taxon>
        <taxon>Borreliaceae</taxon>
        <taxon>Borrelia</taxon>
    </lineage>
</organism>
<proteinExistence type="inferred from homology"/>
<dbReference type="GO" id="GO:1904680">
    <property type="term" value="F:peptide transmembrane transporter activity"/>
    <property type="evidence" value="ECO:0007669"/>
    <property type="project" value="TreeGrafter"/>
</dbReference>
<gene>
    <name evidence="6" type="ORF">DB313_01700</name>
</gene>
<dbReference type="Pfam" id="PF00496">
    <property type="entry name" value="SBP_bac_5"/>
    <property type="match status" value="1"/>
</dbReference>
<dbReference type="OrthoDB" id="9801912at2"/>
<dbReference type="InterPro" id="IPR039424">
    <property type="entry name" value="SBP_5"/>
</dbReference>
<name>A0A386PN72_9SPIR</name>
<evidence type="ECO:0000313" key="7">
    <source>
        <dbReference type="Proteomes" id="UP000275571"/>
    </source>
</evidence>
<evidence type="ECO:0000256" key="3">
    <source>
        <dbReference type="ARBA" id="ARBA00022448"/>
    </source>
</evidence>
<dbReference type="GO" id="GO:0043190">
    <property type="term" value="C:ATP-binding cassette (ABC) transporter complex"/>
    <property type="evidence" value="ECO:0007669"/>
    <property type="project" value="InterPro"/>
</dbReference>
<accession>A0A386PN72</accession>
<dbReference type="GO" id="GO:0015833">
    <property type="term" value="P:peptide transport"/>
    <property type="evidence" value="ECO:0007669"/>
    <property type="project" value="TreeGrafter"/>
</dbReference>
<dbReference type="FunFam" id="3.10.105.10:FF:000001">
    <property type="entry name" value="Oligopeptide ABC transporter, oligopeptide-binding protein"/>
    <property type="match status" value="1"/>
</dbReference>
<protein>
    <submittedName>
        <fullName evidence="6">Peptide ABC transporter substrate-binding protein</fullName>
    </submittedName>
</protein>
<reference evidence="6 7" key="1">
    <citation type="journal article" date="2018" name="Infect. Genet. Evol.">
        <title>Genome-wide analysis of Borrelia turcica and 'Candidatus Borrelia tachyglossi' shows relapsing fever-like genomes with unique genomic links to Lyme disease Borrelia.</title>
        <authorList>
            <person name="Gofton A.W."/>
            <person name="Margos G."/>
            <person name="Fingerle V."/>
            <person name="Hepner S."/>
            <person name="Loh S.M."/>
            <person name="Ryan U."/>
            <person name="Irwin P."/>
            <person name="Oskam C.L."/>
        </authorList>
    </citation>
    <scope>NUCLEOTIDE SEQUENCE [LARGE SCALE GENOMIC DNA]</scope>
    <source>
        <strain evidence="6 7">IST7</strain>
    </source>
</reference>
<dbReference type="AlphaFoldDB" id="A0A386PN72"/>
<dbReference type="Gene3D" id="3.10.105.10">
    <property type="entry name" value="Dipeptide-binding Protein, Domain 3"/>
    <property type="match status" value="1"/>
</dbReference>
<dbReference type="PANTHER" id="PTHR30290">
    <property type="entry name" value="PERIPLASMIC BINDING COMPONENT OF ABC TRANSPORTER"/>
    <property type="match status" value="1"/>
</dbReference>
<keyword evidence="3" id="KW-0813">Transport</keyword>
<dbReference type="InterPro" id="IPR000914">
    <property type="entry name" value="SBP_5_dom"/>
</dbReference>
<dbReference type="Gene3D" id="3.90.76.10">
    <property type="entry name" value="Dipeptide-binding Protein, Domain 1"/>
    <property type="match status" value="1"/>
</dbReference>
<dbReference type="Proteomes" id="UP000275571">
    <property type="component" value="Chromosome"/>
</dbReference>
<dbReference type="FunFam" id="3.90.76.10:FF:000001">
    <property type="entry name" value="Oligopeptide ABC transporter substrate-binding protein"/>
    <property type="match status" value="1"/>
</dbReference>
<sequence length="535" mass="61295">MSYHYIHNFLKNKFKLLIIFLIMIASCSKPTDNKLSFKVNIGGEPASLDPQLDDGSTGEIQGQLFLGLVIGDSKTGGYKPGLAHSWDISDDGLIYTFYLREGLVWSDGVPITAEGIRKSYLRVLNKETAAPYVNIIKSTVKNAQDYFDSNVSDSELGVKAINDKTLEITLTNPKPYFLDMLVNQIFVPVPVHAIEKYGSNWTNPENMVVSGPFKLKEKVLNEKLVLGKNDKYYDAKNVALEELVLLTIDNNTILYNMYLNNEIDGLFHSIPPDTLANIELREDHYRHRNNTIGFFSFNTTVKPLDNPKVREALTLAIDRELTSKTFNKGKAEPTRNLTPPLEHYSYGKELTLFDPKRAKQLLAETGYPDGKDFPTLTISISMVPYQKKMGEFIQNQWKEMLNINIQVQTQEWSILSQNRKNGNYEIAITGRIADFNDPLSFLNIFTSENSHLASYKYSNKKYDDLIKQSDFEQDPIKRRDILRKAEEIIVEKDFPIAPTYIYVGNYLFRNDKWTGWTPNLFNRHNLHELKPIKNS</sequence>
<dbReference type="CDD" id="cd08504">
    <property type="entry name" value="PBP2_OppA"/>
    <property type="match status" value="1"/>
</dbReference>
<dbReference type="InterPro" id="IPR030678">
    <property type="entry name" value="Peptide/Ni-bd"/>
</dbReference>
<keyword evidence="4" id="KW-0732">Signal</keyword>
<comment type="subcellular location">
    <subcellularLocation>
        <location evidence="1">Cell envelope</location>
    </subcellularLocation>
</comment>